<evidence type="ECO:0000256" key="1">
    <source>
        <dbReference type="SAM" id="SignalP"/>
    </source>
</evidence>
<dbReference type="SUPFAM" id="SSF55469">
    <property type="entry name" value="FMN-dependent nitroreductase-like"/>
    <property type="match status" value="2"/>
</dbReference>
<keyword evidence="3" id="KW-1185">Reference proteome</keyword>
<evidence type="ECO:0000313" key="2">
    <source>
        <dbReference type="EMBL" id="MBB4247813.1"/>
    </source>
</evidence>
<accession>A0A840G622</accession>
<evidence type="ECO:0000313" key="3">
    <source>
        <dbReference type="Proteomes" id="UP000587070"/>
    </source>
</evidence>
<comment type="caution">
    <text evidence="2">The sequence shown here is derived from an EMBL/GenBank/DDBJ whole genome shotgun (WGS) entry which is preliminary data.</text>
</comment>
<dbReference type="InterPro" id="IPR006311">
    <property type="entry name" value="TAT_signal"/>
</dbReference>
<dbReference type="AlphaFoldDB" id="A0A840G622"/>
<dbReference type="Gene3D" id="3.40.109.10">
    <property type="entry name" value="NADH Oxidase"/>
    <property type="match status" value="1"/>
</dbReference>
<organism evidence="2 3">
    <name type="scientific">Rhodocyclus tenuis</name>
    <name type="common">Rhodospirillum tenue</name>
    <dbReference type="NCBI Taxonomy" id="1066"/>
    <lineage>
        <taxon>Bacteria</taxon>
        <taxon>Pseudomonadati</taxon>
        <taxon>Pseudomonadota</taxon>
        <taxon>Betaproteobacteria</taxon>
        <taxon>Rhodocyclales</taxon>
        <taxon>Rhodocyclaceae</taxon>
        <taxon>Rhodocyclus</taxon>
    </lineage>
</organism>
<dbReference type="NCBIfam" id="NF047509">
    <property type="entry name" value="Rv3131_FMN_oxido"/>
    <property type="match status" value="1"/>
</dbReference>
<proteinExistence type="predicted"/>
<dbReference type="EMBL" id="JACIGE010000007">
    <property type="protein sequence ID" value="MBB4247813.1"/>
    <property type="molecule type" value="Genomic_DNA"/>
</dbReference>
<feature type="signal peptide" evidence="1">
    <location>
        <begin position="1"/>
        <end position="25"/>
    </location>
</feature>
<dbReference type="PROSITE" id="PS51318">
    <property type="entry name" value="TAT"/>
    <property type="match status" value="1"/>
</dbReference>
<protein>
    <recommendedName>
        <fullName evidence="4">Tat pathway signal protein</fullName>
    </recommendedName>
</protein>
<dbReference type="Proteomes" id="UP000587070">
    <property type="component" value="Unassembled WGS sequence"/>
</dbReference>
<evidence type="ECO:0008006" key="4">
    <source>
        <dbReference type="Google" id="ProtNLM"/>
    </source>
</evidence>
<reference evidence="2 3" key="1">
    <citation type="submission" date="2020-08" db="EMBL/GenBank/DDBJ databases">
        <title>Genome sequencing of Purple Non-Sulfur Bacteria from various extreme environments.</title>
        <authorList>
            <person name="Mayer M."/>
        </authorList>
    </citation>
    <scope>NUCLEOTIDE SEQUENCE [LARGE SCALE GENOMIC DNA]</scope>
    <source>
        <strain evidence="2 3">2761</strain>
    </source>
</reference>
<keyword evidence="1" id="KW-0732">Signal</keyword>
<gene>
    <name evidence="2" type="ORF">GGD90_002198</name>
</gene>
<dbReference type="RefSeq" id="WP_228273726.1">
    <property type="nucleotide sequence ID" value="NZ_JACIGE010000007.1"/>
</dbReference>
<dbReference type="InterPro" id="IPR000415">
    <property type="entry name" value="Nitroreductase-like"/>
</dbReference>
<name>A0A840G622_RHOTE</name>
<feature type="chain" id="PRO_5032899616" description="Tat pathway signal protein" evidence="1">
    <location>
        <begin position="26"/>
        <end position="368"/>
    </location>
</feature>
<dbReference type="GO" id="GO:0016491">
    <property type="term" value="F:oxidoreductase activity"/>
    <property type="evidence" value="ECO:0007669"/>
    <property type="project" value="InterPro"/>
</dbReference>
<dbReference type="PROSITE" id="PS51257">
    <property type="entry name" value="PROKAR_LIPOPROTEIN"/>
    <property type="match status" value="1"/>
</dbReference>
<sequence length="368" mass="39607">MTSRRNFVFGSLAAVGGAASLSACSALTRNESYADVAERTWRHGAVVAGDKAALLCELVRCATLAPSSHNTQCWQFRLEESAVSILPDLSRRCPVVDPDDHHLFVSLGCAAENLIQAASANGLHAHAEFYAASANALRLDLEATRPVASALFEAIPARQCTRGDYDGQPLSRQELALLELAGSGDGVRVLLLSEKQALEQVLEYVVAGNTAQMNDPAFVAELRKWLRFSGDEAVRTGDGLYAAASGNPSVPEWLGSLLFGTFFTPKSENDKYARQVRSSAGIAVFVSDAPGPAQWIEVGRCYERFVLQSAALGIRNAMLNQPVEVSQLRPQFADFLGLGGRRPDLVVRFGRGPKLPSSLRRPLPAVLV</sequence>